<dbReference type="InterPro" id="IPR004881">
    <property type="entry name" value="Ribosome_biogen_GTPase_RsgA"/>
</dbReference>
<dbReference type="NCBIfam" id="NF008931">
    <property type="entry name" value="PRK12288.1"/>
    <property type="match status" value="1"/>
</dbReference>
<keyword evidence="3" id="KW-0963">Cytoplasm</keyword>
<feature type="binding site" evidence="3">
    <location>
        <position position="309"/>
    </location>
    <ligand>
        <name>Zn(2+)</name>
        <dbReference type="ChEBI" id="CHEBI:29105"/>
    </ligand>
</feature>
<comment type="function">
    <text evidence="3">One of several proteins that assist in the late maturation steps of the functional core of the 30S ribosomal subunit. Helps release RbfA from mature subunits. May play a role in the assembly of ribosomal proteins into the subunit. Circularly permuted GTPase that catalyzes slow GTP hydrolysis, GTPase activity is stimulated by the 30S ribosomal subunit.</text>
</comment>
<dbReference type="GO" id="GO:0005737">
    <property type="term" value="C:cytoplasm"/>
    <property type="evidence" value="ECO:0007669"/>
    <property type="project" value="UniProtKB-SubCell"/>
</dbReference>
<reference evidence="8 10" key="2">
    <citation type="submission" date="2015-12" db="EMBL/GenBank/DDBJ databases">
        <authorList>
            <person name="Tarr C.L."/>
            <person name="Gladney L.M."/>
        </authorList>
    </citation>
    <scope>NUCLEOTIDE SEQUENCE</scope>
    <source>
        <strain evidence="8">2538-88</strain>
        <strain evidence="10">2756-81</strain>
    </source>
</reference>
<evidence type="ECO:0000259" key="5">
    <source>
        <dbReference type="PROSITE" id="PS50936"/>
    </source>
</evidence>
<keyword evidence="3" id="KW-0690">Ribosome biogenesis</keyword>
<dbReference type="GO" id="GO:0005525">
    <property type="term" value="F:GTP binding"/>
    <property type="evidence" value="ECO:0007669"/>
    <property type="project" value="UniProtKB-UniRule"/>
</dbReference>
<feature type="binding site" evidence="3">
    <location>
        <position position="303"/>
    </location>
    <ligand>
        <name>Zn(2+)</name>
        <dbReference type="ChEBI" id="CHEBI:29105"/>
    </ligand>
</feature>
<keyword evidence="3" id="KW-0862">Zinc</keyword>
<dbReference type="EMBL" id="LOMK01000001">
    <property type="protein sequence ID" value="KYN25719.1"/>
    <property type="molecule type" value="Genomic_DNA"/>
</dbReference>
<keyword evidence="1 3" id="KW-0547">Nucleotide-binding</keyword>
<sequence>MAKKKKLTKGQVRRVRDNQQKRLNKPSDTVQWDEAMLGDSKRGLVITRFGQHADIEDLESGDIERCNLRRGIESLVSGDKVIWRKGLESMAGISGVVEAVEPRSSILTRPDYYDGLKPVAANIDQMIIVSSVLPELSLNIIDRYLIAAETLNIAPILVLNKIDLLQDEDLKQYKTWLAEYEKIGYKVLYVSKRSGEGIADLEAQLGERINIFVGQSGVGKSSLVNALIPELDVEEGEVSEMSGLGQHTTTAARLYHIPSGGDLIDSPGVREFGLWHLEADEVTNAYIEFRPYLGACKFRDCKHGDDPGCILREAVEKGEISPIRYENYHRIIESMAENKANRQYSRNKKADL</sequence>
<feature type="region of interest" description="Disordered" evidence="4">
    <location>
        <begin position="1"/>
        <end position="28"/>
    </location>
</feature>
<dbReference type="Gene3D" id="3.40.50.300">
    <property type="entry name" value="P-loop containing nucleotide triphosphate hydrolases"/>
    <property type="match status" value="1"/>
</dbReference>
<feature type="domain" description="CP-type G" evidence="6">
    <location>
        <begin position="104"/>
        <end position="272"/>
    </location>
</feature>
<gene>
    <name evidence="3" type="primary">rsgA</name>
    <name evidence="8" type="ORF">ATY37_03250</name>
    <name evidence="7" type="ORF">AUQ44_09940</name>
</gene>
<dbReference type="PROSITE" id="PS51721">
    <property type="entry name" value="G_CP"/>
    <property type="match status" value="1"/>
</dbReference>
<dbReference type="InterPro" id="IPR027417">
    <property type="entry name" value="P-loop_NTPase"/>
</dbReference>
<dbReference type="NCBIfam" id="TIGR00157">
    <property type="entry name" value="ribosome small subunit-dependent GTPase A"/>
    <property type="match status" value="1"/>
</dbReference>
<feature type="domain" description="EngC GTPase" evidence="5">
    <location>
        <begin position="121"/>
        <end position="270"/>
    </location>
</feature>
<feature type="binding site" evidence="3">
    <location>
        <position position="296"/>
    </location>
    <ligand>
        <name>Zn(2+)</name>
        <dbReference type="ChEBI" id="CHEBI:29105"/>
    </ligand>
</feature>
<dbReference type="GO" id="GO:0019843">
    <property type="term" value="F:rRNA binding"/>
    <property type="evidence" value="ECO:0007669"/>
    <property type="project" value="UniProtKB-KW"/>
</dbReference>
<keyword evidence="3" id="KW-0694">RNA-binding</keyword>
<dbReference type="EC" id="3.6.1.-" evidence="3"/>
<proteinExistence type="inferred from homology"/>
<name>A0A151L1C3_9VIBR</name>
<dbReference type="CDD" id="cd01854">
    <property type="entry name" value="YjeQ_EngC"/>
    <property type="match status" value="1"/>
</dbReference>
<evidence type="ECO:0000313" key="8">
    <source>
        <dbReference type="EMBL" id="KYN89925.1"/>
    </source>
</evidence>
<dbReference type="GO" id="GO:0042274">
    <property type="term" value="P:ribosomal small subunit biogenesis"/>
    <property type="evidence" value="ECO:0007669"/>
    <property type="project" value="UniProtKB-UniRule"/>
</dbReference>
<evidence type="ECO:0000313" key="9">
    <source>
        <dbReference type="Proteomes" id="UP000075346"/>
    </source>
</evidence>
<evidence type="ECO:0000313" key="10">
    <source>
        <dbReference type="Proteomes" id="UP000075349"/>
    </source>
</evidence>
<dbReference type="PANTHER" id="PTHR32120">
    <property type="entry name" value="SMALL RIBOSOMAL SUBUNIT BIOGENESIS GTPASE RSGA"/>
    <property type="match status" value="1"/>
</dbReference>
<evidence type="ECO:0000259" key="6">
    <source>
        <dbReference type="PROSITE" id="PS51721"/>
    </source>
</evidence>
<reference evidence="7 9" key="1">
    <citation type="submission" date="2015-12" db="EMBL/GenBank/DDBJ databases">
        <authorList>
            <person name="Shamseldin A."/>
            <person name="Moawad H."/>
            <person name="Abd El-Rahim W.M."/>
            <person name="Sadowsky M.J."/>
        </authorList>
    </citation>
    <scope>NUCLEOTIDE SEQUENCE [LARGE SCALE GENOMIC DNA]</scope>
    <source>
        <strain evidence="9">2538-88</strain>
        <strain evidence="7">2756-81</strain>
    </source>
</reference>
<keyword evidence="2 3" id="KW-0342">GTP-binding</keyword>
<comment type="cofactor">
    <cofactor evidence="3">
        <name>Zn(2+)</name>
        <dbReference type="ChEBI" id="CHEBI:29105"/>
    </cofactor>
    <text evidence="3">Binds 1 zinc ion per subunit.</text>
</comment>
<organism evidence="8 9">
    <name type="scientific">Vibrio cidicii</name>
    <dbReference type="NCBI Taxonomy" id="1763883"/>
    <lineage>
        <taxon>Bacteria</taxon>
        <taxon>Pseudomonadati</taxon>
        <taxon>Pseudomonadota</taxon>
        <taxon>Gammaproteobacteria</taxon>
        <taxon>Vibrionales</taxon>
        <taxon>Vibrionaceae</taxon>
        <taxon>Vibrio</taxon>
    </lineage>
</organism>
<comment type="subcellular location">
    <subcellularLocation>
        <location evidence="3">Cytoplasm</location>
    </subcellularLocation>
</comment>
<comment type="similarity">
    <text evidence="3">Belongs to the TRAFAC class YlqF/YawG GTPase family. RsgA subfamily.</text>
</comment>
<comment type="caution">
    <text evidence="8">The sequence shown here is derived from an EMBL/GenBank/DDBJ whole genome shotgun (WGS) entry which is preliminary data.</text>
</comment>
<accession>A0A151JIV4</accession>
<dbReference type="AlphaFoldDB" id="A0A151L1C3"/>
<feature type="compositionally biased region" description="Basic residues" evidence="4">
    <location>
        <begin position="1"/>
        <end position="13"/>
    </location>
</feature>
<dbReference type="Gene3D" id="2.40.50.140">
    <property type="entry name" value="Nucleic acid-binding proteins"/>
    <property type="match status" value="1"/>
</dbReference>
<keyword evidence="3" id="KW-0699">rRNA-binding</keyword>
<keyword evidence="3" id="KW-0479">Metal-binding</keyword>
<evidence type="ECO:0000256" key="2">
    <source>
        <dbReference type="ARBA" id="ARBA00023134"/>
    </source>
</evidence>
<dbReference type="InterPro" id="IPR010914">
    <property type="entry name" value="RsgA_GTPase_dom"/>
</dbReference>
<comment type="subunit">
    <text evidence="3">Monomer. Associates with 30S ribosomal subunit, binds 16S rRNA.</text>
</comment>
<feature type="binding site" evidence="3">
    <location>
        <position position="301"/>
    </location>
    <ligand>
        <name>Zn(2+)</name>
        <dbReference type="ChEBI" id="CHEBI:29105"/>
    </ligand>
</feature>
<dbReference type="PANTHER" id="PTHR32120:SF11">
    <property type="entry name" value="SMALL RIBOSOMAL SUBUNIT BIOGENESIS GTPASE RSGA 1, MITOCHONDRIAL-RELATED"/>
    <property type="match status" value="1"/>
</dbReference>
<dbReference type="Proteomes" id="UP000075346">
    <property type="component" value="Unassembled WGS sequence"/>
</dbReference>
<keyword evidence="3" id="KW-0378">Hydrolase</keyword>
<evidence type="ECO:0000313" key="7">
    <source>
        <dbReference type="EMBL" id="KYN25719.1"/>
    </source>
</evidence>
<feature type="binding site" evidence="3">
    <location>
        <begin position="214"/>
        <end position="222"/>
    </location>
    <ligand>
        <name>GTP</name>
        <dbReference type="ChEBI" id="CHEBI:37565"/>
    </ligand>
</feature>
<feature type="binding site" evidence="3">
    <location>
        <begin position="160"/>
        <end position="163"/>
    </location>
    <ligand>
        <name>GTP</name>
        <dbReference type="ChEBI" id="CHEBI:37565"/>
    </ligand>
</feature>
<dbReference type="Proteomes" id="UP000075349">
    <property type="component" value="Unassembled WGS sequence"/>
</dbReference>
<evidence type="ECO:0000256" key="3">
    <source>
        <dbReference type="HAMAP-Rule" id="MF_01820"/>
    </source>
</evidence>
<protein>
    <recommendedName>
        <fullName evidence="3">Small ribosomal subunit biogenesis GTPase RsgA</fullName>
        <ecNumber evidence="3">3.6.1.-</ecNumber>
    </recommendedName>
</protein>
<evidence type="ECO:0000256" key="4">
    <source>
        <dbReference type="SAM" id="MobiDB-lite"/>
    </source>
</evidence>
<dbReference type="GO" id="GO:0003924">
    <property type="term" value="F:GTPase activity"/>
    <property type="evidence" value="ECO:0007669"/>
    <property type="project" value="UniProtKB-UniRule"/>
</dbReference>
<dbReference type="SUPFAM" id="SSF52540">
    <property type="entry name" value="P-loop containing nucleoside triphosphate hydrolases"/>
    <property type="match status" value="1"/>
</dbReference>
<dbReference type="Gene3D" id="1.10.40.50">
    <property type="entry name" value="Probable gtpase engc, domain 3"/>
    <property type="match status" value="1"/>
</dbReference>
<dbReference type="RefSeq" id="WP_061896404.1">
    <property type="nucleotide sequence ID" value="NZ_LOBR01000011.1"/>
</dbReference>
<dbReference type="PROSITE" id="PS50936">
    <property type="entry name" value="ENGC_GTPASE"/>
    <property type="match status" value="1"/>
</dbReference>
<accession>A0A151L1C3</accession>
<dbReference type="InterPro" id="IPR030378">
    <property type="entry name" value="G_CP_dom"/>
</dbReference>
<dbReference type="EMBL" id="LOBR01000011">
    <property type="protein sequence ID" value="KYN89925.1"/>
    <property type="molecule type" value="Genomic_DNA"/>
</dbReference>
<dbReference type="InterPro" id="IPR012340">
    <property type="entry name" value="NA-bd_OB-fold"/>
</dbReference>
<evidence type="ECO:0000256" key="1">
    <source>
        <dbReference type="ARBA" id="ARBA00022741"/>
    </source>
</evidence>
<dbReference type="GO" id="GO:0046872">
    <property type="term" value="F:metal ion binding"/>
    <property type="evidence" value="ECO:0007669"/>
    <property type="project" value="UniProtKB-KW"/>
</dbReference>
<dbReference type="Pfam" id="PF03193">
    <property type="entry name" value="RsgA_GTPase"/>
    <property type="match status" value="1"/>
</dbReference>
<dbReference type="HAMAP" id="MF_01820">
    <property type="entry name" value="GTPase_RsgA"/>
    <property type="match status" value="1"/>
</dbReference>